<name>A0A078B1B1_STYLE</name>
<evidence type="ECO:0000313" key="2">
    <source>
        <dbReference type="Proteomes" id="UP000039865"/>
    </source>
</evidence>
<protein>
    <submittedName>
        <fullName evidence="1">Uncharacterized protein</fullName>
    </submittedName>
</protein>
<dbReference type="InParanoid" id="A0A078B1B1"/>
<gene>
    <name evidence="1" type="primary">Contig14355.g15291</name>
    <name evidence="1" type="ORF">STYLEM_16043</name>
</gene>
<proteinExistence type="predicted"/>
<reference evidence="1 2" key="1">
    <citation type="submission" date="2014-06" db="EMBL/GenBank/DDBJ databases">
        <authorList>
            <person name="Swart Estienne"/>
        </authorList>
    </citation>
    <scope>NUCLEOTIDE SEQUENCE [LARGE SCALE GENOMIC DNA]</scope>
    <source>
        <strain evidence="1 2">130c</strain>
    </source>
</reference>
<dbReference type="EMBL" id="CCKQ01015137">
    <property type="protein sequence ID" value="CDW86943.1"/>
    <property type="molecule type" value="Genomic_DNA"/>
</dbReference>
<organism evidence="1 2">
    <name type="scientific">Stylonychia lemnae</name>
    <name type="common">Ciliate</name>
    <dbReference type="NCBI Taxonomy" id="5949"/>
    <lineage>
        <taxon>Eukaryota</taxon>
        <taxon>Sar</taxon>
        <taxon>Alveolata</taxon>
        <taxon>Ciliophora</taxon>
        <taxon>Intramacronucleata</taxon>
        <taxon>Spirotrichea</taxon>
        <taxon>Stichotrichia</taxon>
        <taxon>Sporadotrichida</taxon>
        <taxon>Oxytrichidae</taxon>
        <taxon>Stylonychinae</taxon>
        <taxon>Stylonychia</taxon>
    </lineage>
</organism>
<accession>A0A078B1B1</accession>
<keyword evidence="2" id="KW-1185">Reference proteome</keyword>
<dbReference type="Proteomes" id="UP000039865">
    <property type="component" value="Unassembled WGS sequence"/>
</dbReference>
<evidence type="ECO:0000313" key="1">
    <source>
        <dbReference type="EMBL" id="CDW86943.1"/>
    </source>
</evidence>
<sequence length="361" mass="41544">MNETLDQLKKIRGMINADDLKAFKSYELSQCQDKSLEKAYEDIINTFKLSIIAFTQGASADQKKLYKNAYENSYASIDILSSNIGGKLWGCVPATTMLRNNDGINNFSAGSPLLINLASAYLYTVNIGMMHISYFWLLSSGTNEEKEDSINRIDDLYKKHEYDGYWDIYYAISYSLTAWQYYSGMNLNKLYEQSASMNQSTLAKKMKLMMNTMYPDHYIDVHTIIERDQPFQFCGKGERQIILSRQDLNSSQNLKINIVVTRAPKNDTDDWTGYLDIKNAKFLTKVNQLYAYNYDVCQWVYDNSKIFGDIFIQGIFAYFSDDFQNQDLVIASDLNTSAQYPLLNGRMVCNEQNSLKYCLNA</sequence>
<dbReference type="AlphaFoldDB" id="A0A078B1B1"/>